<dbReference type="EMBL" id="AP024525">
    <property type="protein sequence ID" value="BCT75989.1"/>
    <property type="molecule type" value="Genomic_DNA"/>
</dbReference>
<evidence type="ECO:0000313" key="1">
    <source>
        <dbReference type="EMBL" id="BCT75989.1"/>
    </source>
</evidence>
<reference evidence="1 2" key="1">
    <citation type="journal article" date="2021" name="J. Biosci. Bioeng.">
        <title>Identification and characterization of a chc gene cluster responsible for the aromatization pathway of cyclohexanecarboxylate degradation in Sinomonas cyclohexanicum ATCC 51369.</title>
        <authorList>
            <person name="Yamamoto T."/>
            <person name="Hasegawa Y."/>
            <person name="Lau P.C.K."/>
            <person name="Iwaki H."/>
        </authorList>
    </citation>
    <scope>NUCLEOTIDE SEQUENCE [LARGE SCALE GENOMIC DNA]</scope>
    <source>
        <strain evidence="1 2">ATCC 51369</strain>
    </source>
</reference>
<organism evidence="1 2">
    <name type="scientific">Sinomonas cyclohexanicum</name>
    <name type="common">Corynebacterium cyclohexanicum</name>
    <dbReference type="NCBI Taxonomy" id="322009"/>
    <lineage>
        <taxon>Bacteria</taxon>
        <taxon>Bacillati</taxon>
        <taxon>Actinomycetota</taxon>
        <taxon>Actinomycetes</taxon>
        <taxon>Micrococcales</taxon>
        <taxon>Micrococcaceae</taxon>
        <taxon>Sinomonas</taxon>
    </lineage>
</organism>
<protein>
    <submittedName>
        <fullName evidence="1">Uncharacterized protein</fullName>
    </submittedName>
</protein>
<keyword evidence="2" id="KW-1185">Reference proteome</keyword>
<dbReference type="Proteomes" id="UP001319861">
    <property type="component" value="Chromosome"/>
</dbReference>
<gene>
    <name evidence="1" type="ORF">SCMU_18310</name>
</gene>
<dbReference type="RefSeq" id="WP_229232651.1">
    <property type="nucleotide sequence ID" value="NZ_AP024525.1"/>
</dbReference>
<proteinExistence type="predicted"/>
<accession>A0ABN6FGH4</accession>
<evidence type="ECO:0000313" key="2">
    <source>
        <dbReference type="Proteomes" id="UP001319861"/>
    </source>
</evidence>
<sequence length="101" mass="11720">MSDYATPRIFVRYITKEGDEWDYDYSEHAPQAGQFVYRNGNGYVVEEVWDIQDKHGPIPHGLTVFLKKAQIMAHRLGKYAPDYYRGEQPERPAKTGIVARD</sequence>
<name>A0ABN6FGH4_SINCY</name>